<proteinExistence type="predicted"/>
<sequence>MAGNPPEHDRAVLITDATTLRDCAGRLEELTTRLPAGDAADEWVAALGALARRDPCLLYA</sequence>
<reference evidence="1" key="1">
    <citation type="submission" date="2021-04" db="EMBL/GenBank/DDBJ databases">
        <title>Genome based classification of Actinospica acidithermotolerans sp. nov., an actinobacterium isolated from an Indonesian hot spring.</title>
        <authorList>
            <person name="Kusuma A.B."/>
            <person name="Putra K.E."/>
            <person name="Nafisah S."/>
            <person name="Loh J."/>
            <person name="Nouioui I."/>
            <person name="Goodfellow M."/>
        </authorList>
    </citation>
    <scope>NUCLEOTIDE SEQUENCE</scope>
    <source>
        <strain evidence="1">CSCA 57</strain>
    </source>
</reference>
<protein>
    <submittedName>
        <fullName evidence="1">Uncharacterized protein</fullName>
    </submittedName>
</protein>
<organism evidence="1 2">
    <name type="scientific">Actinospica durhamensis</name>
    <dbReference type="NCBI Taxonomy" id="1508375"/>
    <lineage>
        <taxon>Bacteria</taxon>
        <taxon>Bacillati</taxon>
        <taxon>Actinomycetota</taxon>
        <taxon>Actinomycetes</taxon>
        <taxon>Catenulisporales</taxon>
        <taxon>Actinospicaceae</taxon>
        <taxon>Actinospica</taxon>
    </lineage>
</organism>
<dbReference type="Proteomes" id="UP000675781">
    <property type="component" value="Unassembled WGS sequence"/>
</dbReference>
<feature type="non-terminal residue" evidence="1">
    <location>
        <position position="60"/>
    </location>
</feature>
<dbReference type="AlphaFoldDB" id="A0A941F0W6"/>
<dbReference type="RefSeq" id="WP_212534128.1">
    <property type="nucleotide sequence ID" value="NZ_JAGSOG010000563.1"/>
</dbReference>
<gene>
    <name evidence="1" type="ORF">KDL01_41045</name>
</gene>
<keyword evidence="2" id="KW-1185">Reference proteome</keyword>
<dbReference type="EMBL" id="JAGSOG010000563">
    <property type="protein sequence ID" value="MBR7839709.1"/>
    <property type="molecule type" value="Genomic_DNA"/>
</dbReference>
<evidence type="ECO:0000313" key="2">
    <source>
        <dbReference type="Proteomes" id="UP000675781"/>
    </source>
</evidence>
<evidence type="ECO:0000313" key="1">
    <source>
        <dbReference type="EMBL" id="MBR7839709.1"/>
    </source>
</evidence>
<name>A0A941F0W6_9ACTN</name>
<comment type="caution">
    <text evidence="1">The sequence shown here is derived from an EMBL/GenBank/DDBJ whole genome shotgun (WGS) entry which is preliminary data.</text>
</comment>
<accession>A0A941F0W6</accession>